<dbReference type="AlphaFoldDB" id="A0ABD0JAC0"/>
<dbReference type="PANTHER" id="PTHR46026">
    <property type="entry name" value="RHO-TYPE GUANINE NUCLEOTIDE EXCHANGE FACTOR, ISOFORM F"/>
    <property type="match status" value="1"/>
</dbReference>
<organism evidence="7 8">
    <name type="scientific">Batillaria attramentaria</name>
    <dbReference type="NCBI Taxonomy" id="370345"/>
    <lineage>
        <taxon>Eukaryota</taxon>
        <taxon>Metazoa</taxon>
        <taxon>Spiralia</taxon>
        <taxon>Lophotrochozoa</taxon>
        <taxon>Mollusca</taxon>
        <taxon>Gastropoda</taxon>
        <taxon>Caenogastropoda</taxon>
        <taxon>Sorbeoconcha</taxon>
        <taxon>Cerithioidea</taxon>
        <taxon>Batillariidae</taxon>
        <taxon>Batillaria</taxon>
    </lineage>
</organism>
<dbReference type="InterPro" id="IPR011993">
    <property type="entry name" value="PH-like_dom_sf"/>
</dbReference>
<dbReference type="SUPFAM" id="SSF50044">
    <property type="entry name" value="SH3-domain"/>
    <property type="match status" value="1"/>
</dbReference>
<reference evidence="7 8" key="1">
    <citation type="journal article" date="2023" name="Sci. Data">
        <title>Genome assembly of the Korean intertidal mud-creeper Batillaria attramentaria.</title>
        <authorList>
            <person name="Patra A.K."/>
            <person name="Ho P.T."/>
            <person name="Jun S."/>
            <person name="Lee S.J."/>
            <person name="Kim Y."/>
            <person name="Won Y.J."/>
        </authorList>
    </citation>
    <scope>NUCLEOTIDE SEQUENCE [LARGE SCALE GENOMIC DNA]</scope>
    <source>
        <strain evidence="7">Wonlab-2016</strain>
    </source>
</reference>
<keyword evidence="8" id="KW-1185">Reference proteome</keyword>
<gene>
    <name evidence="7" type="ORF">BaRGS_00037118</name>
</gene>
<evidence type="ECO:0000259" key="5">
    <source>
        <dbReference type="PROSITE" id="PS50003"/>
    </source>
</evidence>
<feature type="domain" description="PH" evidence="5">
    <location>
        <begin position="477"/>
        <end position="581"/>
    </location>
</feature>
<evidence type="ECO:0000259" key="4">
    <source>
        <dbReference type="PROSITE" id="PS50002"/>
    </source>
</evidence>
<keyword evidence="1 2" id="KW-0728">SH3 domain</keyword>
<dbReference type="EMBL" id="JACVVK020000545">
    <property type="protein sequence ID" value="KAK7466802.1"/>
    <property type="molecule type" value="Genomic_DNA"/>
</dbReference>
<dbReference type="FunFam" id="2.30.30.40:FF:000072">
    <property type="entry name" value="Unconventional Myosin IB"/>
    <property type="match status" value="1"/>
</dbReference>
<dbReference type="SMART" id="SM00326">
    <property type="entry name" value="SH3"/>
    <property type="match status" value="1"/>
</dbReference>
<evidence type="ECO:0000256" key="1">
    <source>
        <dbReference type="ARBA" id="ARBA00022443"/>
    </source>
</evidence>
<dbReference type="InterPro" id="IPR036028">
    <property type="entry name" value="SH3-like_dom_sf"/>
</dbReference>
<dbReference type="PANTHER" id="PTHR46026:SF1">
    <property type="entry name" value="RHO-TYPE GUANINE NUCLEOTIDE EXCHANGE FACTOR, ISOFORM F"/>
    <property type="match status" value="1"/>
</dbReference>
<dbReference type="CDD" id="cd11877">
    <property type="entry name" value="SH3_PIX"/>
    <property type="match status" value="1"/>
</dbReference>
<feature type="compositionally biased region" description="Basic and acidic residues" evidence="3">
    <location>
        <begin position="1"/>
        <end position="33"/>
    </location>
</feature>
<dbReference type="Gene3D" id="1.20.900.10">
    <property type="entry name" value="Dbl homology (DH) domain"/>
    <property type="match status" value="1"/>
</dbReference>
<dbReference type="InterPro" id="IPR001849">
    <property type="entry name" value="PH_domain"/>
</dbReference>
<dbReference type="PROSITE" id="PS50002">
    <property type="entry name" value="SH3"/>
    <property type="match status" value="1"/>
</dbReference>
<dbReference type="SMART" id="SM00325">
    <property type="entry name" value="RhoGEF"/>
    <property type="match status" value="1"/>
</dbReference>
<dbReference type="Gene3D" id="2.30.29.30">
    <property type="entry name" value="Pleckstrin-homology domain (PH domain)/Phosphotyrosine-binding domain (PTB)"/>
    <property type="match status" value="1"/>
</dbReference>
<dbReference type="CDD" id="cd00160">
    <property type="entry name" value="RhoGEF"/>
    <property type="match status" value="1"/>
</dbReference>
<feature type="non-terminal residue" evidence="7">
    <location>
        <position position="1"/>
    </location>
</feature>
<evidence type="ECO:0000313" key="8">
    <source>
        <dbReference type="Proteomes" id="UP001519460"/>
    </source>
</evidence>
<dbReference type="SUPFAM" id="SSF48065">
    <property type="entry name" value="DBL homology domain (DH-domain)"/>
    <property type="match status" value="1"/>
</dbReference>
<feature type="region of interest" description="Disordered" evidence="3">
    <location>
        <begin position="1"/>
        <end position="39"/>
    </location>
</feature>
<dbReference type="Pfam" id="PF07653">
    <property type="entry name" value="SH3_2"/>
    <property type="match status" value="1"/>
</dbReference>
<dbReference type="Proteomes" id="UP001519460">
    <property type="component" value="Unassembled WGS sequence"/>
</dbReference>
<evidence type="ECO:0000259" key="6">
    <source>
        <dbReference type="PROSITE" id="PS50010"/>
    </source>
</evidence>
<dbReference type="SUPFAM" id="SSF50729">
    <property type="entry name" value="PH domain-like"/>
    <property type="match status" value="1"/>
</dbReference>
<dbReference type="SMART" id="SM00233">
    <property type="entry name" value="PH"/>
    <property type="match status" value="1"/>
</dbReference>
<dbReference type="InterPro" id="IPR001452">
    <property type="entry name" value="SH3_domain"/>
</dbReference>
<feature type="domain" description="SH3" evidence="4">
    <location>
        <begin position="151"/>
        <end position="210"/>
    </location>
</feature>
<dbReference type="PROSITE" id="PS50010">
    <property type="entry name" value="DH_2"/>
    <property type="match status" value="1"/>
</dbReference>
<proteinExistence type="predicted"/>
<dbReference type="Gene3D" id="2.30.30.40">
    <property type="entry name" value="SH3 Domains"/>
    <property type="match status" value="1"/>
</dbReference>
<dbReference type="Pfam" id="PF00169">
    <property type="entry name" value="PH"/>
    <property type="match status" value="1"/>
</dbReference>
<accession>A0ABD0JAC0</accession>
<comment type="caution">
    <text evidence="7">The sequence shown here is derived from an EMBL/GenBank/DDBJ whole genome shotgun (WGS) entry which is preliminary data.</text>
</comment>
<evidence type="ECO:0000256" key="3">
    <source>
        <dbReference type="SAM" id="MobiDB-lite"/>
    </source>
</evidence>
<feature type="region of interest" description="Disordered" evidence="3">
    <location>
        <begin position="646"/>
        <end position="666"/>
    </location>
</feature>
<dbReference type="InterPro" id="IPR000219">
    <property type="entry name" value="DH_dom"/>
</dbReference>
<evidence type="ECO:0008006" key="9">
    <source>
        <dbReference type="Google" id="ProtNLM"/>
    </source>
</evidence>
<name>A0ABD0JAC0_9CAEN</name>
<feature type="domain" description="DH" evidence="6">
    <location>
        <begin position="232"/>
        <end position="455"/>
    </location>
</feature>
<dbReference type="InterPro" id="IPR035899">
    <property type="entry name" value="DBL_dom_sf"/>
</dbReference>
<evidence type="ECO:0000313" key="7">
    <source>
        <dbReference type="EMBL" id="KAK7466802.1"/>
    </source>
</evidence>
<dbReference type="Pfam" id="PF00621">
    <property type="entry name" value="RhoGEF"/>
    <property type="match status" value="1"/>
</dbReference>
<protein>
    <recommendedName>
        <fullName evidence="9">Rho guanine nucleotide exchange factor 7</fullName>
    </recommendedName>
</protein>
<dbReference type="PROSITE" id="PS50003">
    <property type="entry name" value="PH_DOMAIN"/>
    <property type="match status" value="1"/>
</dbReference>
<evidence type="ECO:0000256" key="2">
    <source>
        <dbReference type="PROSITE-ProRule" id="PRU00192"/>
    </source>
</evidence>
<feature type="compositionally biased region" description="Basic residues" evidence="3">
    <location>
        <begin position="656"/>
        <end position="666"/>
    </location>
</feature>
<dbReference type="PRINTS" id="PR00452">
    <property type="entry name" value="SH3DOMAIN"/>
</dbReference>
<sequence>CEWKEAAEIPERQAETEGEERVEAAEATRRDSKPLASRGSRVSQWQERYVIWNMKAALDKGDTLPVGICSASASKGNTTTTSRGTSGFASPYSGVHLSDSRFSVDSLEHDYEPIENIVIATPPPTPPRNVTPLLRRPIAGTGGGAHKMADGQPKHVKAIFNFKGTNNDELCFSKGDIVTVTQVVDGGWWEGTLNGKTGWFPSNYVKQADINLKSTSKGAEVPVYKRESMQLYHNVVLKNVIETERMHVAEMTKVLQSYFRPIQAKGILSPAEYSILIGNLEEIINFQQSFLAAIEECEKLPLTQRRVGGLFMQYASRLKELYLTYCANHPRAVSVLQTHRQPEDVHPLSGLLVHPATTDNEQVLRLSYRRVWCEDVCCGYCCGEELRQCVESLGCPAPGANHLTTYLSKPFTRLDRYPSLLKELERHIEESHPDRGDTQRAIAVYRDIANSCMEIRKLKEMEYEILTSNIRGWEGEEIRQLGEVLHLSQVKLHTQTGEKYERIFVLFSSALVMLSMSPRLSSYQYEGKLPLSGMTVNKCEDTEKYPNGFEISGPMIEKLVVTCGTKMEVAAWLEVLGNTTKHPVNPVSVKPQSLQISSSQPSISTITPAKTAQISHTVALPMPPRPTSVWSLTCLRPAPPLRPTLMCRDDALRSPRSNRKSTQRRKPVTYNEDAFILQVIEAYCNSAKTRHTVNSCKYSFLPVFACNVSLRPAVDLSKLRLSDSSNSGSDGLPYGDMGSPEFEDYPFIHGRPVMGPFCCATFPLARGLARTIKRL</sequence>